<dbReference type="KEGG" id="ffu:CLAFUR5_01922"/>
<evidence type="ECO:0000256" key="2">
    <source>
        <dbReference type="SAM" id="MobiDB-lite"/>
    </source>
</evidence>
<evidence type="ECO:0000256" key="1">
    <source>
        <dbReference type="ARBA" id="ARBA00010617"/>
    </source>
</evidence>
<proteinExistence type="inferred from homology"/>
<dbReference type="InterPro" id="IPR050121">
    <property type="entry name" value="Cytochrome_P450_monoxygenase"/>
</dbReference>
<dbReference type="OMA" id="MANLYSA"/>
<feature type="compositionally biased region" description="Polar residues" evidence="2">
    <location>
        <begin position="572"/>
        <end position="585"/>
    </location>
</feature>
<feature type="compositionally biased region" description="Low complexity" evidence="2">
    <location>
        <begin position="599"/>
        <end position="618"/>
    </location>
</feature>
<keyword evidence="4" id="KW-1185">Reference proteome</keyword>
<comment type="similarity">
    <text evidence="1">Belongs to the cytochrome P450 family.</text>
</comment>
<feature type="compositionally biased region" description="Low complexity" evidence="2">
    <location>
        <begin position="777"/>
        <end position="787"/>
    </location>
</feature>
<evidence type="ECO:0000313" key="3">
    <source>
        <dbReference type="EMBL" id="UJO12569.1"/>
    </source>
</evidence>
<name>A0A9Q8P476_PASFU</name>
<feature type="compositionally biased region" description="Low complexity" evidence="2">
    <location>
        <begin position="717"/>
        <end position="764"/>
    </location>
</feature>
<dbReference type="Pfam" id="PF00067">
    <property type="entry name" value="p450"/>
    <property type="match status" value="1"/>
</dbReference>
<feature type="region of interest" description="Disordered" evidence="2">
    <location>
        <begin position="454"/>
        <end position="486"/>
    </location>
</feature>
<dbReference type="OrthoDB" id="3945418at2759"/>
<protein>
    <submittedName>
        <fullName evidence="3">Pisatin demethylase</fullName>
    </submittedName>
</protein>
<dbReference type="EMBL" id="CP090163">
    <property type="protein sequence ID" value="UJO12569.1"/>
    <property type="molecule type" value="Genomic_DNA"/>
</dbReference>
<dbReference type="GO" id="GO:0020037">
    <property type="term" value="F:heme binding"/>
    <property type="evidence" value="ECO:0007669"/>
    <property type="project" value="InterPro"/>
</dbReference>
<dbReference type="GO" id="GO:0016705">
    <property type="term" value="F:oxidoreductase activity, acting on paired donors, with incorporation or reduction of molecular oxygen"/>
    <property type="evidence" value="ECO:0007669"/>
    <property type="project" value="InterPro"/>
</dbReference>
<organism evidence="3 4">
    <name type="scientific">Passalora fulva</name>
    <name type="common">Tomato leaf mold</name>
    <name type="synonym">Cladosporium fulvum</name>
    <dbReference type="NCBI Taxonomy" id="5499"/>
    <lineage>
        <taxon>Eukaryota</taxon>
        <taxon>Fungi</taxon>
        <taxon>Dikarya</taxon>
        <taxon>Ascomycota</taxon>
        <taxon>Pezizomycotina</taxon>
        <taxon>Dothideomycetes</taxon>
        <taxon>Dothideomycetidae</taxon>
        <taxon>Mycosphaerellales</taxon>
        <taxon>Mycosphaerellaceae</taxon>
        <taxon>Fulvia</taxon>
    </lineage>
</organism>
<reference evidence="3" key="1">
    <citation type="submission" date="2021-12" db="EMBL/GenBank/DDBJ databases">
        <authorList>
            <person name="Zaccaron A."/>
            <person name="Stergiopoulos I."/>
        </authorList>
    </citation>
    <scope>NUCLEOTIDE SEQUENCE</scope>
    <source>
        <strain evidence="3">Race5_Kim</strain>
    </source>
</reference>
<dbReference type="SUPFAM" id="SSF48264">
    <property type="entry name" value="Cytochrome P450"/>
    <property type="match status" value="1"/>
</dbReference>
<dbReference type="PANTHER" id="PTHR24305:SF166">
    <property type="entry name" value="CYTOCHROME P450 12A4, MITOCHONDRIAL-RELATED"/>
    <property type="match status" value="1"/>
</dbReference>
<dbReference type="InterPro" id="IPR036396">
    <property type="entry name" value="Cyt_P450_sf"/>
</dbReference>
<dbReference type="GeneID" id="71981800"/>
<dbReference type="GO" id="GO:0005506">
    <property type="term" value="F:iron ion binding"/>
    <property type="evidence" value="ECO:0007669"/>
    <property type="project" value="InterPro"/>
</dbReference>
<gene>
    <name evidence="3" type="ORF">CLAFUR5_01922</name>
</gene>
<dbReference type="PANTHER" id="PTHR24305">
    <property type="entry name" value="CYTOCHROME P450"/>
    <property type="match status" value="1"/>
</dbReference>
<reference evidence="3" key="2">
    <citation type="journal article" date="2022" name="Microb. Genom.">
        <title>A chromosome-scale genome assembly of the tomato pathogen Cladosporium fulvum reveals a compartmentalized genome architecture and the presence of a dispensable chromosome.</title>
        <authorList>
            <person name="Zaccaron A.Z."/>
            <person name="Chen L.H."/>
            <person name="Samaras A."/>
            <person name="Stergiopoulos I."/>
        </authorList>
    </citation>
    <scope>NUCLEOTIDE SEQUENCE</scope>
    <source>
        <strain evidence="3">Race5_Kim</strain>
    </source>
</reference>
<feature type="region of interest" description="Disordered" evidence="2">
    <location>
        <begin position="526"/>
        <end position="624"/>
    </location>
</feature>
<feature type="region of interest" description="Disordered" evidence="2">
    <location>
        <begin position="714"/>
        <end position="787"/>
    </location>
</feature>
<accession>A0A9Q8P476</accession>
<sequence length="873" mass="94518">MSCRDWPVVRLFFSGFEVPGPLIAKVSRLWKLYHLLRGDYRAAVRRLHERYGPLVQIAPHEYSLSDKSLVYVPNLHHTSSIVLPSCQHNLARTFRMANLYSAESQIDSCNESLFALIMKAGDKGDIVDMPELLTRYAHEVMLACTVGQRAGFLEHESTEHQIDMSVLKNWKFYAILHGSYLRYHPFIASMIKRWHVSGGSSAQLMMRLMPSRLTSVLGSSISSQSSEAMSSNAELETCIALTMAAADPTVALITTALHYIYSTPNLLEKLRAEIAAAQLSPQPTFKELILSRPSMPTLHAVLLECTRLHPPYITGPEYRSANGEVDGEQKIPPGSTIALEPTMIHNNPGRFGDDSNVFNPMRWLDASLACDLQRALLAFNISDMTNIEATILLIASKIITRFTTFWDSAKMQATEVFTQATEKFTLFRFYLAQGIPRKNLGVLLRINPIDSSTKKAENVDAATNDGAATTDGTAEAATDTPADPAADTIADTVANDTAVHTSTDNTIDNAIDDSIDNAVEVTTNTPAETAVDPATSCATEAASIKGDSTSSTEDDNDVSSTASLPKAEADVTISTSGPDSSSNGLTHVAAASSPKAEVSSGASATSSSHRGSGSSKASFNSAGNRTTATLPAANQLATILGEDDANELLNGRFAPSRKNFLGTKALYTKPIPDAFLRRLVHKALEQTHGWRLCHYNNPDTNIMAIGLQGSIPRAYSKSKQQSGQGSNNKRPYNKNNKNVNSRGDNNKNFNNRGDNNKNFNNNRSGHGNQVSNRGGNPAPDNTTTARAPPAAGAFQAKWANFATEEGARVDYWKTAEGYAERQAKMATNDAATKAAGTDADAQPRFTTTFKQTNGETVTGKLGGHRKAINVVKY</sequence>
<feature type="compositionally biased region" description="Polar residues" evidence="2">
    <location>
        <begin position="765"/>
        <end position="774"/>
    </location>
</feature>
<feature type="compositionally biased region" description="Low complexity" evidence="2">
    <location>
        <begin position="459"/>
        <end position="486"/>
    </location>
</feature>
<dbReference type="InterPro" id="IPR001128">
    <property type="entry name" value="Cyt_P450"/>
</dbReference>
<dbReference type="Gene3D" id="1.10.630.10">
    <property type="entry name" value="Cytochrome P450"/>
    <property type="match status" value="1"/>
</dbReference>
<dbReference type="RefSeq" id="XP_047756935.1">
    <property type="nucleotide sequence ID" value="XM_047901070.1"/>
</dbReference>
<evidence type="ECO:0000313" key="4">
    <source>
        <dbReference type="Proteomes" id="UP000756132"/>
    </source>
</evidence>
<dbReference type="Proteomes" id="UP000756132">
    <property type="component" value="Chromosome 1"/>
</dbReference>
<dbReference type="AlphaFoldDB" id="A0A9Q8P476"/>
<dbReference type="GO" id="GO:0004497">
    <property type="term" value="F:monooxygenase activity"/>
    <property type="evidence" value="ECO:0007669"/>
    <property type="project" value="InterPro"/>
</dbReference>